<dbReference type="SMART" id="SM00052">
    <property type="entry name" value="EAL"/>
    <property type="match status" value="1"/>
</dbReference>
<sequence>MSVNVSPRQLSEPGFVPMLAGLLAASGLDDPSRLVLEITETALLSNSVDLQDRLHALKALGVRIALDDFGTGYSSLTWLQSVPADIVKLDRSFVAGLATDPRKASIISAVLWLARSLGMSVVAEGVEDIADWDALRTAECPAIQGYYFSRPLTPDDMHAMLLRGPALSLEAV</sequence>
<dbReference type="InterPro" id="IPR035919">
    <property type="entry name" value="EAL_sf"/>
</dbReference>
<dbReference type="SUPFAM" id="SSF141868">
    <property type="entry name" value="EAL domain-like"/>
    <property type="match status" value="1"/>
</dbReference>
<dbReference type="InterPro" id="IPR050706">
    <property type="entry name" value="Cyclic-di-GMP_PDE-like"/>
</dbReference>
<evidence type="ECO:0000313" key="3">
    <source>
        <dbReference type="Proteomes" id="UP000681340"/>
    </source>
</evidence>
<gene>
    <name evidence="2" type="ORF">Aau02nite_29310</name>
</gene>
<evidence type="ECO:0000313" key="2">
    <source>
        <dbReference type="EMBL" id="GIM67902.1"/>
    </source>
</evidence>
<dbReference type="Gene3D" id="3.20.20.450">
    <property type="entry name" value="EAL domain"/>
    <property type="match status" value="1"/>
</dbReference>
<proteinExistence type="predicted"/>
<dbReference type="Pfam" id="PF00563">
    <property type="entry name" value="EAL"/>
    <property type="match status" value="1"/>
</dbReference>
<feature type="domain" description="EAL" evidence="1">
    <location>
        <begin position="1"/>
        <end position="165"/>
    </location>
</feature>
<reference evidence="2" key="1">
    <citation type="submission" date="2021-03" db="EMBL/GenBank/DDBJ databases">
        <title>Whole genome shotgun sequence of Actinoplanes auranticolor NBRC 12245.</title>
        <authorList>
            <person name="Komaki H."/>
            <person name="Tamura T."/>
        </authorList>
    </citation>
    <scope>NUCLEOTIDE SEQUENCE</scope>
    <source>
        <strain evidence="2">NBRC 12245</strain>
    </source>
</reference>
<dbReference type="CDD" id="cd01948">
    <property type="entry name" value="EAL"/>
    <property type="match status" value="1"/>
</dbReference>
<dbReference type="PROSITE" id="PS50883">
    <property type="entry name" value="EAL"/>
    <property type="match status" value="1"/>
</dbReference>
<name>A0A919SAC9_9ACTN</name>
<dbReference type="PANTHER" id="PTHR33121">
    <property type="entry name" value="CYCLIC DI-GMP PHOSPHODIESTERASE PDEF"/>
    <property type="match status" value="1"/>
</dbReference>
<dbReference type="EMBL" id="BOQL01000024">
    <property type="protein sequence ID" value="GIM67902.1"/>
    <property type="molecule type" value="Genomic_DNA"/>
</dbReference>
<dbReference type="PANTHER" id="PTHR33121:SF70">
    <property type="entry name" value="SIGNALING PROTEIN YKOW"/>
    <property type="match status" value="1"/>
</dbReference>
<organism evidence="2 3">
    <name type="scientific">Actinoplanes auranticolor</name>
    <dbReference type="NCBI Taxonomy" id="47988"/>
    <lineage>
        <taxon>Bacteria</taxon>
        <taxon>Bacillati</taxon>
        <taxon>Actinomycetota</taxon>
        <taxon>Actinomycetes</taxon>
        <taxon>Micromonosporales</taxon>
        <taxon>Micromonosporaceae</taxon>
        <taxon>Actinoplanes</taxon>
    </lineage>
</organism>
<comment type="caution">
    <text evidence="2">The sequence shown here is derived from an EMBL/GenBank/DDBJ whole genome shotgun (WGS) entry which is preliminary data.</text>
</comment>
<accession>A0A919SAC9</accession>
<dbReference type="InterPro" id="IPR001633">
    <property type="entry name" value="EAL_dom"/>
</dbReference>
<dbReference type="GO" id="GO:0071111">
    <property type="term" value="F:cyclic-guanylate-specific phosphodiesterase activity"/>
    <property type="evidence" value="ECO:0007669"/>
    <property type="project" value="InterPro"/>
</dbReference>
<evidence type="ECO:0000259" key="1">
    <source>
        <dbReference type="PROSITE" id="PS50883"/>
    </source>
</evidence>
<keyword evidence="3" id="KW-1185">Reference proteome</keyword>
<protein>
    <recommendedName>
        <fullName evidence="1">EAL domain-containing protein</fullName>
    </recommendedName>
</protein>
<dbReference type="Proteomes" id="UP000681340">
    <property type="component" value="Unassembled WGS sequence"/>
</dbReference>
<dbReference type="AlphaFoldDB" id="A0A919SAC9"/>